<sequence length="313" mass="34552">MSSIPFLVQEMKWLEESRGESPGTMPRTYTKEYLRLRSTLRYVLAKDYVPGHNQIILPPIGGGENFYLRADFTDFDPIQPPGEETLQHYSTVLSQLYEYEVDEKIRRRLALSPTSRPQGLRGGEGGPLTGVTEGNAIFAAYLKVNLHSPARELGVPVDIAVDMLDRLLRHTDTFAALDKASMKQAYETYTYPNATKYGDASWNKVAGQTGHSYIGSTPSRTHTPLLQGGGLDFSHIGTSPSRAHSPLLPSTPEPQSLGPSLTAEDDEESDHDSLASAYAKLARRGGRWGVEYMSTLTALAYRKNLQSYGSFSS</sequence>
<organism evidence="2 3">
    <name type="scientific">Aulographum hederae CBS 113979</name>
    <dbReference type="NCBI Taxonomy" id="1176131"/>
    <lineage>
        <taxon>Eukaryota</taxon>
        <taxon>Fungi</taxon>
        <taxon>Dikarya</taxon>
        <taxon>Ascomycota</taxon>
        <taxon>Pezizomycotina</taxon>
        <taxon>Dothideomycetes</taxon>
        <taxon>Pleosporomycetidae</taxon>
        <taxon>Aulographales</taxon>
        <taxon>Aulographaceae</taxon>
    </lineage>
</organism>
<accession>A0A6G1GJN3</accession>
<evidence type="ECO:0000256" key="1">
    <source>
        <dbReference type="SAM" id="MobiDB-lite"/>
    </source>
</evidence>
<evidence type="ECO:0000313" key="2">
    <source>
        <dbReference type="EMBL" id="KAF1981040.1"/>
    </source>
</evidence>
<feature type="region of interest" description="Disordered" evidence="1">
    <location>
        <begin position="238"/>
        <end position="273"/>
    </location>
</feature>
<name>A0A6G1GJN3_9PEZI</name>
<reference evidence="2" key="1">
    <citation type="journal article" date="2020" name="Stud. Mycol.">
        <title>101 Dothideomycetes genomes: a test case for predicting lifestyles and emergence of pathogens.</title>
        <authorList>
            <person name="Haridas S."/>
            <person name="Albert R."/>
            <person name="Binder M."/>
            <person name="Bloem J."/>
            <person name="Labutti K."/>
            <person name="Salamov A."/>
            <person name="Andreopoulos B."/>
            <person name="Baker S."/>
            <person name="Barry K."/>
            <person name="Bills G."/>
            <person name="Bluhm B."/>
            <person name="Cannon C."/>
            <person name="Castanera R."/>
            <person name="Culley D."/>
            <person name="Daum C."/>
            <person name="Ezra D."/>
            <person name="Gonzalez J."/>
            <person name="Henrissat B."/>
            <person name="Kuo A."/>
            <person name="Liang C."/>
            <person name="Lipzen A."/>
            <person name="Lutzoni F."/>
            <person name="Magnuson J."/>
            <person name="Mondo S."/>
            <person name="Nolan M."/>
            <person name="Ohm R."/>
            <person name="Pangilinan J."/>
            <person name="Park H.-J."/>
            <person name="Ramirez L."/>
            <person name="Alfaro M."/>
            <person name="Sun H."/>
            <person name="Tritt A."/>
            <person name="Yoshinaga Y."/>
            <person name="Zwiers L.-H."/>
            <person name="Turgeon B."/>
            <person name="Goodwin S."/>
            <person name="Spatafora J."/>
            <person name="Crous P."/>
            <person name="Grigoriev I."/>
        </authorList>
    </citation>
    <scope>NUCLEOTIDE SEQUENCE</scope>
    <source>
        <strain evidence="2">CBS 113979</strain>
    </source>
</reference>
<evidence type="ECO:0000313" key="3">
    <source>
        <dbReference type="Proteomes" id="UP000800041"/>
    </source>
</evidence>
<proteinExistence type="predicted"/>
<dbReference type="AlphaFoldDB" id="A0A6G1GJN3"/>
<gene>
    <name evidence="2" type="ORF">K402DRAFT_467847</name>
</gene>
<dbReference type="Proteomes" id="UP000800041">
    <property type="component" value="Unassembled WGS sequence"/>
</dbReference>
<dbReference type="EMBL" id="ML977210">
    <property type="protein sequence ID" value="KAF1981040.1"/>
    <property type="molecule type" value="Genomic_DNA"/>
</dbReference>
<keyword evidence="3" id="KW-1185">Reference proteome</keyword>
<protein>
    <submittedName>
        <fullName evidence="2">Uncharacterized protein</fullName>
    </submittedName>
</protein>